<dbReference type="EMBL" id="BKCJ011254468">
    <property type="protein sequence ID" value="GFD10771.1"/>
    <property type="molecule type" value="Genomic_DNA"/>
</dbReference>
<proteinExistence type="predicted"/>
<feature type="non-terminal residue" evidence="1">
    <location>
        <position position="73"/>
    </location>
</feature>
<comment type="caution">
    <text evidence="1">The sequence shown here is derived from an EMBL/GenBank/DDBJ whole genome shotgun (WGS) entry which is preliminary data.</text>
</comment>
<gene>
    <name evidence="1" type="ORF">Tci_882740</name>
</gene>
<protein>
    <submittedName>
        <fullName evidence="1">Uncharacterized protein</fullName>
    </submittedName>
</protein>
<reference evidence="1" key="1">
    <citation type="journal article" date="2019" name="Sci. Rep.">
        <title>Draft genome of Tanacetum cinerariifolium, the natural source of mosquito coil.</title>
        <authorList>
            <person name="Yamashiro T."/>
            <person name="Shiraishi A."/>
            <person name="Satake H."/>
            <person name="Nakayama K."/>
        </authorList>
    </citation>
    <scope>NUCLEOTIDE SEQUENCE</scope>
</reference>
<accession>A0A699TMU7</accession>
<organism evidence="1">
    <name type="scientific">Tanacetum cinerariifolium</name>
    <name type="common">Dalmatian daisy</name>
    <name type="synonym">Chrysanthemum cinerariifolium</name>
    <dbReference type="NCBI Taxonomy" id="118510"/>
    <lineage>
        <taxon>Eukaryota</taxon>
        <taxon>Viridiplantae</taxon>
        <taxon>Streptophyta</taxon>
        <taxon>Embryophyta</taxon>
        <taxon>Tracheophyta</taxon>
        <taxon>Spermatophyta</taxon>
        <taxon>Magnoliopsida</taxon>
        <taxon>eudicotyledons</taxon>
        <taxon>Gunneridae</taxon>
        <taxon>Pentapetalae</taxon>
        <taxon>asterids</taxon>
        <taxon>campanulids</taxon>
        <taxon>Asterales</taxon>
        <taxon>Asteraceae</taxon>
        <taxon>Asteroideae</taxon>
        <taxon>Anthemideae</taxon>
        <taxon>Anthemidinae</taxon>
        <taxon>Tanacetum</taxon>
    </lineage>
</organism>
<evidence type="ECO:0000313" key="1">
    <source>
        <dbReference type="EMBL" id="GFD10771.1"/>
    </source>
</evidence>
<dbReference type="AlphaFoldDB" id="A0A699TMU7"/>
<name>A0A699TMU7_TANCI</name>
<sequence>MMARLVLLDELAVAVKPTLGRGALIEKLQNLEGSVEAMESATLLRGIQRRDVEKAMGLLIMVRERKLWAYGKA</sequence>